<dbReference type="AlphaFoldDB" id="A0A5D2ELK0"/>
<dbReference type="GO" id="GO:0006952">
    <property type="term" value="P:defense response"/>
    <property type="evidence" value="ECO:0007669"/>
    <property type="project" value="UniProtKB-KW"/>
</dbReference>
<organism evidence="2 3">
    <name type="scientific">Gossypium darwinii</name>
    <name type="common">Darwin's cotton</name>
    <name type="synonym">Gossypium barbadense var. darwinii</name>
    <dbReference type="NCBI Taxonomy" id="34276"/>
    <lineage>
        <taxon>Eukaryota</taxon>
        <taxon>Viridiplantae</taxon>
        <taxon>Streptophyta</taxon>
        <taxon>Embryophyta</taxon>
        <taxon>Tracheophyta</taxon>
        <taxon>Spermatophyta</taxon>
        <taxon>Magnoliopsida</taxon>
        <taxon>eudicotyledons</taxon>
        <taxon>Gunneridae</taxon>
        <taxon>Pentapetalae</taxon>
        <taxon>rosids</taxon>
        <taxon>malvids</taxon>
        <taxon>Malvales</taxon>
        <taxon>Malvaceae</taxon>
        <taxon>Malvoideae</taxon>
        <taxon>Gossypium</taxon>
    </lineage>
</organism>
<evidence type="ECO:0008006" key="4">
    <source>
        <dbReference type="Google" id="ProtNLM"/>
    </source>
</evidence>
<accession>A0A5D2ELK0</accession>
<sequence length="89" mass="10157">MIVQHLSSLQSLCISSYERLISLSNEIQHLTLLSKLEIKDCSSFMSFPWGIQSLTTLEMLSIAGCPHLERRCQKERGEDWPNISHIPSI</sequence>
<dbReference type="SUPFAM" id="SSF52058">
    <property type="entry name" value="L domain-like"/>
    <property type="match status" value="1"/>
</dbReference>
<keyword evidence="3" id="KW-1185">Reference proteome</keyword>
<dbReference type="PANTHER" id="PTHR36766">
    <property type="entry name" value="PLANT BROAD-SPECTRUM MILDEW RESISTANCE PROTEIN RPW8"/>
    <property type="match status" value="1"/>
</dbReference>
<evidence type="ECO:0000313" key="2">
    <source>
        <dbReference type="EMBL" id="TYG94360.1"/>
    </source>
</evidence>
<dbReference type="InterPro" id="IPR032675">
    <property type="entry name" value="LRR_dom_sf"/>
</dbReference>
<dbReference type="Gene3D" id="3.80.10.10">
    <property type="entry name" value="Ribonuclease Inhibitor"/>
    <property type="match status" value="1"/>
</dbReference>
<proteinExistence type="predicted"/>
<dbReference type="EMBL" id="CM017698">
    <property type="protein sequence ID" value="TYG94360.1"/>
    <property type="molecule type" value="Genomic_DNA"/>
</dbReference>
<dbReference type="PANTHER" id="PTHR36766:SF47">
    <property type="entry name" value="NB-ARC DOMAIN-CONTAINING PROTEIN"/>
    <property type="match status" value="1"/>
</dbReference>
<gene>
    <name evidence="2" type="ORF">ES288_A11G182900v1</name>
</gene>
<protein>
    <recommendedName>
        <fullName evidence="4">NB-ARC domain-containing protein</fullName>
    </recommendedName>
</protein>
<name>A0A5D2ELK0_GOSDA</name>
<evidence type="ECO:0000313" key="3">
    <source>
        <dbReference type="Proteomes" id="UP000323506"/>
    </source>
</evidence>
<dbReference type="Proteomes" id="UP000323506">
    <property type="component" value="Chromosome A11"/>
</dbReference>
<reference evidence="2 3" key="1">
    <citation type="submission" date="2019-06" db="EMBL/GenBank/DDBJ databases">
        <title>WGS assembly of Gossypium darwinii.</title>
        <authorList>
            <person name="Chen Z.J."/>
            <person name="Sreedasyam A."/>
            <person name="Ando A."/>
            <person name="Song Q."/>
            <person name="De L."/>
            <person name="Hulse-Kemp A."/>
            <person name="Ding M."/>
            <person name="Ye W."/>
            <person name="Kirkbride R."/>
            <person name="Jenkins J."/>
            <person name="Plott C."/>
            <person name="Lovell J."/>
            <person name="Lin Y.-M."/>
            <person name="Vaughn R."/>
            <person name="Liu B."/>
            <person name="Li W."/>
            <person name="Simpson S."/>
            <person name="Scheffler B."/>
            <person name="Saski C."/>
            <person name="Grover C."/>
            <person name="Hu G."/>
            <person name="Conover J."/>
            <person name="Carlson J."/>
            <person name="Shu S."/>
            <person name="Boston L."/>
            <person name="Williams M."/>
            <person name="Peterson D."/>
            <person name="Mcgee K."/>
            <person name="Jones D."/>
            <person name="Wendel J."/>
            <person name="Stelly D."/>
            <person name="Grimwood J."/>
            <person name="Schmutz J."/>
        </authorList>
    </citation>
    <scope>NUCLEOTIDE SEQUENCE [LARGE SCALE GENOMIC DNA]</scope>
    <source>
        <strain evidence="2">1808015.09</strain>
    </source>
</reference>
<evidence type="ECO:0000256" key="1">
    <source>
        <dbReference type="ARBA" id="ARBA00022821"/>
    </source>
</evidence>
<keyword evidence="1" id="KW-0611">Plant defense</keyword>